<accession>A0A3R6WLE6</accession>
<dbReference type="GO" id="GO:0071004">
    <property type="term" value="C:U2-type prespliceosome"/>
    <property type="evidence" value="ECO:0007669"/>
    <property type="project" value="TreeGrafter"/>
</dbReference>
<organism evidence="2 3">
    <name type="scientific">Aphanomyces invadans</name>
    <dbReference type="NCBI Taxonomy" id="157072"/>
    <lineage>
        <taxon>Eukaryota</taxon>
        <taxon>Sar</taxon>
        <taxon>Stramenopiles</taxon>
        <taxon>Oomycota</taxon>
        <taxon>Saprolegniomycetes</taxon>
        <taxon>Saprolegniales</taxon>
        <taxon>Verrucalvaceae</taxon>
        <taxon>Aphanomyces</taxon>
    </lineage>
</organism>
<dbReference type="GO" id="GO:0005685">
    <property type="term" value="C:U1 snRNP"/>
    <property type="evidence" value="ECO:0007669"/>
    <property type="project" value="TreeGrafter"/>
</dbReference>
<dbReference type="SMART" id="SM00456">
    <property type="entry name" value="WW"/>
    <property type="match status" value="3"/>
</dbReference>
<dbReference type="GO" id="GO:0045292">
    <property type="term" value="P:mRNA cis splicing, via spliceosome"/>
    <property type="evidence" value="ECO:0007669"/>
    <property type="project" value="InterPro"/>
</dbReference>
<evidence type="ECO:0000313" key="3">
    <source>
        <dbReference type="Proteomes" id="UP000285060"/>
    </source>
</evidence>
<dbReference type="CDD" id="cd00201">
    <property type="entry name" value="WW"/>
    <property type="match status" value="2"/>
</dbReference>
<dbReference type="InterPro" id="IPR036020">
    <property type="entry name" value="WW_dom_sf"/>
</dbReference>
<reference evidence="2 3" key="1">
    <citation type="submission" date="2018-08" db="EMBL/GenBank/DDBJ databases">
        <title>Aphanomyces genome sequencing and annotation.</title>
        <authorList>
            <person name="Minardi D."/>
            <person name="Oidtmann B."/>
            <person name="Van Der Giezen M."/>
            <person name="Studholme D.J."/>
        </authorList>
    </citation>
    <scope>NUCLEOTIDE SEQUENCE [LARGE SCALE GENOMIC DNA]</scope>
    <source>
        <strain evidence="2 3">NJM0002</strain>
    </source>
</reference>
<dbReference type="AlphaFoldDB" id="A0A3R6WLE6"/>
<dbReference type="Proteomes" id="UP000285060">
    <property type="component" value="Unassembled WGS sequence"/>
</dbReference>
<dbReference type="EMBL" id="QUSY01000440">
    <property type="protein sequence ID" value="RHY29443.1"/>
    <property type="molecule type" value="Genomic_DNA"/>
</dbReference>
<dbReference type="PROSITE" id="PS50020">
    <property type="entry name" value="WW_DOMAIN_2"/>
    <property type="match status" value="2"/>
</dbReference>
<keyword evidence="3" id="KW-1185">Reference proteome</keyword>
<dbReference type="SUPFAM" id="SSF51045">
    <property type="entry name" value="WW domain"/>
    <property type="match status" value="2"/>
</dbReference>
<dbReference type="Gene3D" id="2.20.70.10">
    <property type="match status" value="2"/>
</dbReference>
<feature type="domain" description="WW" evidence="1">
    <location>
        <begin position="283"/>
        <end position="310"/>
    </location>
</feature>
<dbReference type="GO" id="GO:0003723">
    <property type="term" value="F:RNA binding"/>
    <property type="evidence" value="ECO:0007669"/>
    <property type="project" value="TreeGrafter"/>
</dbReference>
<feature type="domain" description="WW" evidence="1">
    <location>
        <begin position="316"/>
        <end position="349"/>
    </location>
</feature>
<dbReference type="InterPro" id="IPR001202">
    <property type="entry name" value="WW_dom"/>
</dbReference>
<dbReference type="Pfam" id="PF00397">
    <property type="entry name" value="WW"/>
    <property type="match status" value="2"/>
</dbReference>
<sequence length="349" mass="39076">MSMPSQSPQVSAGLSTVSSNEADTVASMYQVYHAAKAIQRWWRVAGQAHYLRAGAAATTIQRQYRVYVARSDLRVALKALIKSHRRQARRQMQPSKLLLEATKLEGMKSAKCVSWRATVWIVVMACRWLKWHRRKVAVQTAAHVVQRQFRVHGRRKAIAAGMRLILLHNTRQLQAKSHRGILAAELGDRHEPLDGPTGVVLECVDRWDTYTDPETGAPYLYNPATGETKWMVAETAHVTVQVDQVSDDGDYVISGLGPTTPSPTTPDPSMEIHSFGNHPDEMWTQATDGNGCVYYYNPATNATSWDSPAGRRRYQSNLSEGWQTFANEDGVPFYYNASTGETTWTLPPM</sequence>
<dbReference type="PROSITE" id="PS01159">
    <property type="entry name" value="WW_DOMAIN_1"/>
    <property type="match status" value="1"/>
</dbReference>
<evidence type="ECO:0000259" key="1">
    <source>
        <dbReference type="PROSITE" id="PS50020"/>
    </source>
</evidence>
<name>A0A3R6WLE6_9STRA</name>
<protein>
    <recommendedName>
        <fullName evidence="1">WW domain-containing protein</fullName>
    </recommendedName>
</protein>
<proteinExistence type="predicted"/>
<dbReference type="InterPro" id="IPR039726">
    <property type="entry name" value="Prp40-like"/>
</dbReference>
<dbReference type="VEuPathDB" id="FungiDB:H310_08451"/>
<dbReference type="PANTHER" id="PTHR11864:SF35">
    <property type="entry name" value="WW DOMAIN-CONTAINING PROTEIN"/>
    <property type="match status" value="1"/>
</dbReference>
<gene>
    <name evidence="2" type="ORF">DYB32_005128</name>
</gene>
<comment type="caution">
    <text evidence="2">The sequence shown here is derived from an EMBL/GenBank/DDBJ whole genome shotgun (WGS) entry which is preliminary data.</text>
</comment>
<dbReference type="PANTHER" id="PTHR11864">
    <property type="entry name" value="PRE-MRNA-PROCESSING PROTEIN PRP40"/>
    <property type="match status" value="1"/>
</dbReference>
<dbReference type="PROSITE" id="PS50096">
    <property type="entry name" value="IQ"/>
    <property type="match status" value="1"/>
</dbReference>
<evidence type="ECO:0000313" key="2">
    <source>
        <dbReference type="EMBL" id="RHY29443.1"/>
    </source>
</evidence>